<dbReference type="SMART" id="SM00355">
    <property type="entry name" value="ZnF_C2H2"/>
    <property type="match status" value="8"/>
</dbReference>
<keyword evidence="1" id="KW-0479">Metal-binding</keyword>
<keyword evidence="4" id="KW-0862">Zinc</keyword>
<evidence type="ECO:0000313" key="8">
    <source>
        <dbReference type="EMBL" id="RXN00105.1"/>
    </source>
</evidence>
<evidence type="ECO:0000256" key="1">
    <source>
        <dbReference type="ARBA" id="ARBA00022723"/>
    </source>
</evidence>
<organism evidence="8 9">
    <name type="scientific">Acipenser ruthenus</name>
    <name type="common">Sterlet sturgeon</name>
    <dbReference type="NCBI Taxonomy" id="7906"/>
    <lineage>
        <taxon>Eukaryota</taxon>
        <taxon>Metazoa</taxon>
        <taxon>Chordata</taxon>
        <taxon>Craniata</taxon>
        <taxon>Vertebrata</taxon>
        <taxon>Euteleostomi</taxon>
        <taxon>Actinopterygii</taxon>
        <taxon>Chondrostei</taxon>
        <taxon>Acipenseriformes</taxon>
        <taxon>Acipenseridae</taxon>
        <taxon>Acipenser</taxon>
    </lineage>
</organism>
<sequence>MEEGSSISVLVPHSRGQETVLIPDRVVGSRLQDNDGIQKQKATDSLIQVIEKLSKIVENKRKRRCTLAGKKRPHLYQSVVIETKENCEIPAKMAKDSDTLKRNAPSVVQEEYYLSEDPQDTCSRTVTCYQCSLCKLISPTLPLLKEHIRLHDRQNEVILMCSECCFMSKRQEELEAHVKIHLDTEEMHTSVVQHHGLQNLNLLAAAGKGFAYAGGLGGLQINMEDEEVKGNLESSVGDHVKKKWYTYEQYGVYKCLICSYTCGQQRMLKTHAWKHAGEVDCSYPIFEDESEPASVPAEPLPQADEAVVVLAPVSKPADLNSTPPFQLQLCTSFRGDSGKPILGQTVQETLEEVCLPKVASATSQEEVVEKQAVSDLEQDNTTSDSLLSSAQKIISCSPNRVGHVNVIVERLPVAEEVGASKQFLMSPDIDIDIEKRLISDEPEMTYYEDNPEVYNASKGTVAAEEVIIDCCTNEKKCESEEAKELTASDENAPPVRRRTHSESLRLHSLAAEVLVAMPTRTPVASIKSIVEMSTQSPDTGQRYIDITNSVQHKVISAIHNTSEDFADLKRASTAPVDLELQNAKPGLSEVPVRMGISMSLLTVIEKLRERTDQNTSDEDILKELQDNAQCQPSSDASLSGGNLVEYIPESDRPYRCRLCLYTSGNKGYIKQHLRVHKQRQPYQCPICEHIAEDSKDLENHMVNHCKTRMYHCKQCEETFYYKSQLRNHEREQHGLPDTLPVLSSVNESTVSVAEDKYTEEDLASTQKVYKCDVCDYTSLTYIGVRNHRRIHNSDKPYRSPCPVPKRSEPVERAVSGLAEKSTLGPEMPSLASEEDTGVTEPSQISSSTTETSSEKSVSQSRAGMEYCVLLFCCCICGFESTNKEHLMEHMKKHEGEIINIILNKERSSQEPQRSTQ</sequence>
<accession>A0A662YU10</accession>
<evidence type="ECO:0000259" key="7">
    <source>
        <dbReference type="PROSITE" id="PS50157"/>
    </source>
</evidence>
<dbReference type="GO" id="GO:0005634">
    <property type="term" value="C:nucleus"/>
    <property type="evidence" value="ECO:0007669"/>
    <property type="project" value="TreeGrafter"/>
</dbReference>
<evidence type="ECO:0000256" key="2">
    <source>
        <dbReference type="ARBA" id="ARBA00022737"/>
    </source>
</evidence>
<reference evidence="8 9" key="1">
    <citation type="submission" date="2019-01" db="EMBL/GenBank/DDBJ databases">
        <title>Draft Genome and Complete Hox-Cluster Characterization of the Sterlet Sturgeon (Acipenser ruthenus).</title>
        <authorList>
            <person name="Wei Q."/>
        </authorList>
    </citation>
    <scope>NUCLEOTIDE SEQUENCE [LARGE SCALE GENOMIC DNA]</scope>
    <source>
        <strain evidence="8">WHYD16114868_AA</strain>
        <tissue evidence="8">Blood</tissue>
    </source>
</reference>
<evidence type="ECO:0000256" key="6">
    <source>
        <dbReference type="SAM" id="MobiDB-lite"/>
    </source>
</evidence>
<feature type="domain" description="C2H2-type" evidence="7">
    <location>
        <begin position="253"/>
        <end position="280"/>
    </location>
</feature>
<dbReference type="GO" id="GO:0008270">
    <property type="term" value="F:zinc ion binding"/>
    <property type="evidence" value="ECO:0007669"/>
    <property type="project" value="UniProtKB-KW"/>
</dbReference>
<dbReference type="SUPFAM" id="SSF57667">
    <property type="entry name" value="beta-beta-alpha zinc fingers"/>
    <property type="match status" value="3"/>
</dbReference>
<dbReference type="PANTHER" id="PTHR24403">
    <property type="entry name" value="ZINC FINGER PROTEIN"/>
    <property type="match status" value="1"/>
</dbReference>
<evidence type="ECO:0000256" key="3">
    <source>
        <dbReference type="ARBA" id="ARBA00022771"/>
    </source>
</evidence>
<feature type="domain" description="C2H2-type" evidence="7">
    <location>
        <begin position="871"/>
        <end position="898"/>
    </location>
</feature>
<dbReference type="Proteomes" id="UP000289886">
    <property type="component" value="Unassembled WGS sequence"/>
</dbReference>
<evidence type="ECO:0000256" key="4">
    <source>
        <dbReference type="ARBA" id="ARBA00022833"/>
    </source>
</evidence>
<dbReference type="GO" id="GO:0045944">
    <property type="term" value="P:positive regulation of transcription by RNA polymerase II"/>
    <property type="evidence" value="ECO:0007669"/>
    <property type="project" value="TreeGrafter"/>
</dbReference>
<gene>
    <name evidence="8" type="ORF">EOD39_10231</name>
</gene>
<dbReference type="InterPro" id="IPR013087">
    <property type="entry name" value="Znf_C2H2_type"/>
</dbReference>
<dbReference type="FunFam" id="3.30.160.60:FF:000884">
    <property type="entry name" value="Zinc finger protein 507"/>
    <property type="match status" value="1"/>
</dbReference>
<feature type="domain" description="C2H2-type" evidence="7">
    <location>
        <begin position="769"/>
        <end position="796"/>
    </location>
</feature>
<evidence type="ECO:0000313" key="9">
    <source>
        <dbReference type="Proteomes" id="UP000289886"/>
    </source>
</evidence>
<comment type="caution">
    <text evidence="8">The sequence shown here is derived from an EMBL/GenBank/DDBJ whole genome shotgun (WGS) entry which is preliminary data.</text>
</comment>
<keyword evidence="9" id="KW-1185">Reference proteome</keyword>
<feature type="domain" description="C2H2-type" evidence="7">
    <location>
        <begin position="710"/>
        <end position="733"/>
    </location>
</feature>
<dbReference type="Gene3D" id="3.30.160.60">
    <property type="entry name" value="Classic Zinc Finger"/>
    <property type="match status" value="3"/>
</dbReference>
<feature type="compositionally biased region" description="Low complexity" evidence="6">
    <location>
        <begin position="839"/>
        <end position="857"/>
    </location>
</feature>
<keyword evidence="2" id="KW-0677">Repeat</keyword>
<dbReference type="EMBL" id="SCEB01000241">
    <property type="protein sequence ID" value="RXN00105.1"/>
    <property type="molecule type" value="Genomic_DNA"/>
</dbReference>
<protein>
    <submittedName>
        <fullName evidence="8">Zinc finger protein 507</fullName>
    </submittedName>
</protein>
<feature type="domain" description="C2H2-type" evidence="7">
    <location>
        <begin position="654"/>
        <end position="681"/>
    </location>
</feature>
<feature type="region of interest" description="Disordered" evidence="6">
    <location>
        <begin position="793"/>
        <end position="857"/>
    </location>
</feature>
<dbReference type="InterPro" id="IPR050688">
    <property type="entry name" value="Zinc_finger/UBP_domain"/>
</dbReference>
<dbReference type="PROSITE" id="PS50157">
    <property type="entry name" value="ZINC_FINGER_C2H2_2"/>
    <property type="match status" value="5"/>
</dbReference>
<dbReference type="AlphaFoldDB" id="A0A662YU10"/>
<dbReference type="PANTHER" id="PTHR24403:SF74">
    <property type="entry name" value="ZINC FINGER PROTEIN 507"/>
    <property type="match status" value="1"/>
</dbReference>
<keyword evidence="3 5" id="KW-0863">Zinc-finger</keyword>
<name>A0A662YU10_ACIRT</name>
<dbReference type="PROSITE" id="PS00028">
    <property type="entry name" value="ZINC_FINGER_C2H2_1"/>
    <property type="match status" value="2"/>
</dbReference>
<proteinExistence type="predicted"/>
<dbReference type="InterPro" id="IPR036236">
    <property type="entry name" value="Znf_C2H2_sf"/>
</dbReference>
<evidence type="ECO:0000256" key="5">
    <source>
        <dbReference type="PROSITE-ProRule" id="PRU00042"/>
    </source>
</evidence>